<dbReference type="GO" id="GO:0004074">
    <property type="term" value="F:biliverdin reductase [NAD(P)H] activity"/>
    <property type="evidence" value="ECO:0007669"/>
    <property type="project" value="TreeGrafter"/>
</dbReference>
<organism evidence="3 4">
    <name type="scientific">Paenibacillus thiaminolyticus</name>
    <name type="common">Bacillus thiaminolyticus</name>
    <dbReference type="NCBI Taxonomy" id="49283"/>
    <lineage>
        <taxon>Bacteria</taxon>
        <taxon>Bacillati</taxon>
        <taxon>Bacillota</taxon>
        <taxon>Bacilli</taxon>
        <taxon>Bacillales</taxon>
        <taxon>Paenibacillaceae</taxon>
        <taxon>Paenibacillus</taxon>
    </lineage>
</organism>
<dbReference type="InterPro" id="IPR051606">
    <property type="entry name" value="Polyketide_Oxido-like"/>
</dbReference>
<name>A0AAP9DZ37_PANTH</name>
<protein>
    <submittedName>
        <fullName evidence="2">NAD(P)H-binding protein</fullName>
    </submittedName>
    <submittedName>
        <fullName evidence="3">NAD-dependent epimerase/dehydratase family protein</fullName>
    </submittedName>
</protein>
<dbReference type="GO" id="GO:0042602">
    <property type="term" value="F:riboflavin reductase (NADPH) activity"/>
    <property type="evidence" value="ECO:0007669"/>
    <property type="project" value="TreeGrafter"/>
</dbReference>
<reference evidence="3 4" key="1">
    <citation type="submission" date="2019-07" db="EMBL/GenBank/DDBJ databases">
        <title>Paenibacillus thiaminolyticus NRRL B-4156.</title>
        <authorList>
            <person name="Hehnly C."/>
            <person name="Zhang L."/>
        </authorList>
    </citation>
    <scope>NUCLEOTIDE SEQUENCE [LARGE SCALE GENOMIC DNA]</scope>
    <source>
        <strain evidence="3 4">NRRL B-4156</strain>
    </source>
</reference>
<dbReference type="PANTHER" id="PTHR43355">
    <property type="entry name" value="FLAVIN REDUCTASE (NADPH)"/>
    <property type="match status" value="1"/>
</dbReference>
<evidence type="ECO:0000313" key="2">
    <source>
        <dbReference type="EMBL" id="MCY9607978.1"/>
    </source>
</evidence>
<dbReference type="Pfam" id="PF13460">
    <property type="entry name" value="NAD_binding_10"/>
    <property type="match status" value="1"/>
</dbReference>
<evidence type="ECO:0000313" key="4">
    <source>
        <dbReference type="Proteomes" id="UP000315377"/>
    </source>
</evidence>
<dbReference type="PANTHER" id="PTHR43355:SF2">
    <property type="entry name" value="FLAVIN REDUCTASE (NADPH)"/>
    <property type="match status" value="1"/>
</dbReference>
<sequence length="212" mass="23778">MEQIRSIALIGGNGKVGRHIARTAAEKGYHVRMLTRRPANMPSADKLIEIREGDAQDIQTIRELLQDCDAVINTLGQPVRAVPIYSIVTSHLLEVMQEYGMRRYIGVSGGSLDVPGDKKRLVNRIGARAFELFFPQLMADKCKELDILLQSQHIDWSLVRLPFVKEGPCKGNIKVNLYDMPGSSITNSDIAAFLIRELEVPAWIRQTPFISH</sequence>
<dbReference type="EMBL" id="CP041405">
    <property type="protein sequence ID" value="QDM46877.1"/>
    <property type="molecule type" value="Genomic_DNA"/>
</dbReference>
<dbReference type="Proteomes" id="UP001209276">
    <property type="component" value="Unassembled WGS sequence"/>
</dbReference>
<dbReference type="EMBL" id="JAMDMM010000023">
    <property type="protein sequence ID" value="MCY9607978.1"/>
    <property type="molecule type" value="Genomic_DNA"/>
</dbReference>
<dbReference type="SUPFAM" id="SSF51735">
    <property type="entry name" value="NAD(P)-binding Rossmann-fold domains"/>
    <property type="match status" value="1"/>
</dbReference>
<reference evidence="2 5" key="2">
    <citation type="submission" date="2022-05" db="EMBL/GenBank/DDBJ databases">
        <title>Genome Sequencing of Bee-Associated Microbes.</title>
        <authorList>
            <person name="Dunlap C."/>
        </authorList>
    </citation>
    <scope>NUCLEOTIDE SEQUENCE [LARGE SCALE GENOMIC DNA]</scope>
    <source>
        <strain evidence="2 5">NRRL B-14613</strain>
    </source>
</reference>
<evidence type="ECO:0000259" key="1">
    <source>
        <dbReference type="Pfam" id="PF13460"/>
    </source>
</evidence>
<evidence type="ECO:0000313" key="5">
    <source>
        <dbReference type="Proteomes" id="UP001209276"/>
    </source>
</evidence>
<dbReference type="AlphaFoldDB" id="A0AAP9DZ37"/>
<proteinExistence type="predicted"/>
<dbReference type="InterPro" id="IPR036291">
    <property type="entry name" value="NAD(P)-bd_dom_sf"/>
</dbReference>
<keyword evidence="5" id="KW-1185">Reference proteome</keyword>
<dbReference type="RefSeq" id="WP_087441330.1">
    <property type="nucleotide sequence ID" value="NZ_CABMNB010000019.1"/>
</dbReference>
<feature type="domain" description="NAD(P)-binding" evidence="1">
    <location>
        <begin position="11"/>
        <end position="199"/>
    </location>
</feature>
<dbReference type="InterPro" id="IPR016040">
    <property type="entry name" value="NAD(P)-bd_dom"/>
</dbReference>
<dbReference type="Gene3D" id="3.40.50.720">
    <property type="entry name" value="NAD(P)-binding Rossmann-like Domain"/>
    <property type="match status" value="1"/>
</dbReference>
<accession>A0AAP9DZ37</accession>
<gene>
    <name evidence="3" type="ORF">FLT43_28010</name>
    <name evidence="2" type="ORF">M5W83_12580</name>
</gene>
<evidence type="ECO:0000313" key="3">
    <source>
        <dbReference type="EMBL" id="QDM46877.1"/>
    </source>
</evidence>
<dbReference type="Proteomes" id="UP000315377">
    <property type="component" value="Chromosome"/>
</dbReference>
<dbReference type="GeneID" id="76999810"/>